<name>A0A4Z2G2D8_9TELE</name>
<protein>
    <submittedName>
        <fullName evidence="1">Uncharacterized protein</fullName>
    </submittedName>
</protein>
<sequence>MKMVQVSWFRGQKRRADTIVDLFAGQAVTIGLCSRLTFLSGPSSSGRANLVNIDEDNKQLSAPRLRAEKTNKERSNR</sequence>
<dbReference type="EMBL" id="SRLO01000761">
    <property type="protein sequence ID" value="TNN47014.1"/>
    <property type="molecule type" value="Genomic_DNA"/>
</dbReference>
<comment type="caution">
    <text evidence="1">The sequence shown here is derived from an EMBL/GenBank/DDBJ whole genome shotgun (WGS) entry which is preliminary data.</text>
</comment>
<organism evidence="1 2">
    <name type="scientific">Liparis tanakae</name>
    <name type="common">Tanaka's snailfish</name>
    <dbReference type="NCBI Taxonomy" id="230148"/>
    <lineage>
        <taxon>Eukaryota</taxon>
        <taxon>Metazoa</taxon>
        <taxon>Chordata</taxon>
        <taxon>Craniata</taxon>
        <taxon>Vertebrata</taxon>
        <taxon>Euteleostomi</taxon>
        <taxon>Actinopterygii</taxon>
        <taxon>Neopterygii</taxon>
        <taxon>Teleostei</taxon>
        <taxon>Neoteleostei</taxon>
        <taxon>Acanthomorphata</taxon>
        <taxon>Eupercaria</taxon>
        <taxon>Perciformes</taxon>
        <taxon>Cottioidei</taxon>
        <taxon>Cottales</taxon>
        <taxon>Liparidae</taxon>
        <taxon>Liparis</taxon>
    </lineage>
</organism>
<evidence type="ECO:0000313" key="2">
    <source>
        <dbReference type="Proteomes" id="UP000314294"/>
    </source>
</evidence>
<evidence type="ECO:0000313" key="1">
    <source>
        <dbReference type="EMBL" id="TNN47014.1"/>
    </source>
</evidence>
<keyword evidence="2" id="KW-1185">Reference proteome</keyword>
<dbReference type="AlphaFoldDB" id="A0A4Z2G2D8"/>
<dbReference type="Proteomes" id="UP000314294">
    <property type="component" value="Unassembled WGS sequence"/>
</dbReference>
<reference evidence="1 2" key="1">
    <citation type="submission" date="2019-03" db="EMBL/GenBank/DDBJ databases">
        <title>First draft genome of Liparis tanakae, snailfish: a comprehensive survey of snailfish specific genes.</title>
        <authorList>
            <person name="Kim W."/>
            <person name="Song I."/>
            <person name="Jeong J.-H."/>
            <person name="Kim D."/>
            <person name="Kim S."/>
            <person name="Ryu S."/>
            <person name="Song J.Y."/>
            <person name="Lee S.K."/>
        </authorList>
    </citation>
    <scope>NUCLEOTIDE SEQUENCE [LARGE SCALE GENOMIC DNA]</scope>
    <source>
        <tissue evidence="1">Muscle</tissue>
    </source>
</reference>
<gene>
    <name evidence="1" type="ORF">EYF80_042785</name>
</gene>
<proteinExistence type="predicted"/>
<accession>A0A4Z2G2D8</accession>